<dbReference type="EMBL" id="LBIA02000001">
    <property type="protein sequence ID" value="TKT73668.1"/>
    <property type="molecule type" value="Genomic_DNA"/>
</dbReference>
<dbReference type="Gene3D" id="3.40.50.150">
    <property type="entry name" value="Vaccinia Virus protein VP39"/>
    <property type="match status" value="1"/>
</dbReference>
<feature type="compositionally biased region" description="Basic residues" evidence="1">
    <location>
        <begin position="1"/>
        <end position="11"/>
    </location>
</feature>
<dbReference type="GO" id="GO:0008168">
    <property type="term" value="F:methyltransferase activity"/>
    <property type="evidence" value="ECO:0007669"/>
    <property type="project" value="UniProtKB-KW"/>
</dbReference>
<dbReference type="AlphaFoldDB" id="A0A4U6BWR6"/>
<keyword evidence="3" id="KW-1185">Reference proteome</keyword>
<reference evidence="2" key="1">
    <citation type="submission" date="2019-04" db="EMBL/GenBank/DDBJ databases">
        <title>Whole genome sequencing of cave bacteria.</title>
        <authorList>
            <person name="Gan H.M."/>
            <person name="Barton H."/>
            <person name="Savka M.A."/>
        </authorList>
    </citation>
    <scope>NUCLEOTIDE SEQUENCE [LARGE SCALE GENOMIC DNA]</scope>
    <source>
        <strain evidence="2">LC387</strain>
    </source>
</reference>
<keyword evidence="2" id="KW-0489">Methyltransferase</keyword>
<dbReference type="GO" id="GO:0032259">
    <property type="term" value="P:methylation"/>
    <property type="evidence" value="ECO:0007669"/>
    <property type="project" value="UniProtKB-KW"/>
</dbReference>
<sequence>MRRDPCRRRGKAITQRREVHTGSPCENGPQGRAVGEIFAGVIVVRPSCSRRWPVLKVGLHPGLTGGRREDIRVELTGQNSLDHYLGGGIKEVVGWLSLTSAEFIAHLARFQTNIGITGDTCEIGIHHGKLFLILANVTSGNERAVAVDIFSDQHKNVDQSGYGDRQIFEGHLRKFAPHSAVDIVQESSLDLTNSDFAKRKFRMFSVDGGHTSEITQNDLALAQTCAIPGSIVVLDDILNSHWLGVIEGTARYFIASGGLVPFAISPNKLYLTTSDDFAKRYADELKRAFKDAISKEPVEFFGSQLVVFGERPSQWHVPPAELELARARHELTTIRNTISWRITAPLRWVRSAF</sequence>
<keyword evidence="2" id="KW-0808">Transferase</keyword>
<name>A0A4U6BWR6_9BRAD</name>
<protein>
    <submittedName>
        <fullName evidence="2">Class I SAM-dependent methyltransferase</fullName>
    </submittedName>
</protein>
<dbReference type="InterPro" id="IPR029063">
    <property type="entry name" value="SAM-dependent_MTases_sf"/>
</dbReference>
<evidence type="ECO:0000256" key="1">
    <source>
        <dbReference type="SAM" id="MobiDB-lite"/>
    </source>
</evidence>
<comment type="caution">
    <text evidence="2">The sequence shown here is derived from an EMBL/GenBank/DDBJ whole genome shotgun (WGS) entry which is preliminary data.</text>
</comment>
<gene>
    <name evidence="2" type="ORF">YH63_020810</name>
</gene>
<evidence type="ECO:0000313" key="2">
    <source>
        <dbReference type="EMBL" id="TKT73668.1"/>
    </source>
</evidence>
<evidence type="ECO:0000313" key="3">
    <source>
        <dbReference type="Proteomes" id="UP000034832"/>
    </source>
</evidence>
<feature type="region of interest" description="Disordered" evidence="1">
    <location>
        <begin position="1"/>
        <end position="27"/>
    </location>
</feature>
<dbReference type="Pfam" id="PF13578">
    <property type="entry name" value="Methyltransf_24"/>
    <property type="match status" value="1"/>
</dbReference>
<proteinExistence type="predicted"/>
<accession>A0A4U6BWR6</accession>
<dbReference type="Proteomes" id="UP000034832">
    <property type="component" value="Unassembled WGS sequence"/>
</dbReference>
<dbReference type="OrthoDB" id="7192174at2"/>
<organism evidence="2 3">
    <name type="scientific">Afipia massiliensis</name>
    <dbReference type="NCBI Taxonomy" id="211460"/>
    <lineage>
        <taxon>Bacteria</taxon>
        <taxon>Pseudomonadati</taxon>
        <taxon>Pseudomonadota</taxon>
        <taxon>Alphaproteobacteria</taxon>
        <taxon>Hyphomicrobiales</taxon>
        <taxon>Nitrobacteraceae</taxon>
        <taxon>Afipia</taxon>
    </lineage>
</organism>